<dbReference type="AlphaFoldDB" id="A0A9X3F9L5"/>
<evidence type="ECO:0000256" key="1">
    <source>
        <dbReference type="SAM" id="MobiDB-lite"/>
    </source>
</evidence>
<reference evidence="2" key="1">
    <citation type="submission" date="2022-11" db="EMBL/GenBank/DDBJ databases">
        <title>Minimal conservation of predation-associated metabolite biosynthetic gene clusters underscores biosynthetic potential of Myxococcota including descriptions for ten novel species: Archangium lansinium sp. nov., Myxococcus landrumus sp. nov., Nannocystis bai.</title>
        <authorList>
            <person name="Ahearne A."/>
            <person name="Stevens C."/>
            <person name="Phillips K."/>
        </authorList>
    </citation>
    <scope>NUCLEOTIDE SEQUENCE</scope>
    <source>
        <strain evidence="2">Na p29</strain>
    </source>
</reference>
<feature type="compositionally biased region" description="Basic and acidic residues" evidence="1">
    <location>
        <begin position="556"/>
        <end position="572"/>
    </location>
</feature>
<proteinExistence type="predicted"/>
<dbReference type="RefSeq" id="WP_267778103.1">
    <property type="nucleotide sequence ID" value="NZ_JAPNKE010000002.1"/>
</dbReference>
<comment type="caution">
    <text evidence="2">The sequence shown here is derived from an EMBL/GenBank/DDBJ whole genome shotgun (WGS) entry which is preliminary data.</text>
</comment>
<dbReference type="EMBL" id="JAPNKE010000002">
    <property type="protein sequence ID" value="MCY1013926.1"/>
    <property type="molecule type" value="Genomic_DNA"/>
</dbReference>
<dbReference type="Proteomes" id="UP001150924">
    <property type="component" value="Unassembled WGS sequence"/>
</dbReference>
<feature type="compositionally biased region" description="Low complexity" evidence="1">
    <location>
        <begin position="152"/>
        <end position="161"/>
    </location>
</feature>
<evidence type="ECO:0000313" key="3">
    <source>
        <dbReference type="Proteomes" id="UP001150924"/>
    </source>
</evidence>
<gene>
    <name evidence="2" type="ORF">OV079_52055</name>
</gene>
<keyword evidence="3" id="KW-1185">Reference proteome</keyword>
<organism evidence="2 3">
    <name type="scientific">Nannocystis pusilla</name>
    <dbReference type="NCBI Taxonomy" id="889268"/>
    <lineage>
        <taxon>Bacteria</taxon>
        <taxon>Pseudomonadati</taxon>
        <taxon>Myxococcota</taxon>
        <taxon>Polyangia</taxon>
        <taxon>Nannocystales</taxon>
        <taxon>Nannocystaceae</taxon>
        <taxon>Nannocystis</taxon>
    </lineage>
</organism>
<sequence>MTATKKRTAAAKPARTAKVGKAKSKTSTAAPPTPAKKTKPATAKTAAKKQASAEQKPAPAETPAKKQAKRRARSPPPPRPPRRSRPKRRARSPPPPRPPRRSRPKRRAKPAPPRPPRRSRRRRGRPPRSRRPRSPRRPSTLRSRATSKKPADLAAPAKKPAAIARKTTPPAEWLVGSLAPLRELAEAVADLGVRAVDDDASKEAGQALRERYADNWTLGVLWSPALWDACQARAQPLRLWATGPAQRGARDREFIPSFYLDPAEPGRLWYTPDPALPAALFVPLPATRAAIEQALTEFGPHTPPLDLAEAKTVRAFMGEAGFLRVPSPYSGELEPAGPHELDRHFNFSPVVTPHAWGSAFVDDPLHDAGKLSALQEVVALREIREQLADSLPRFTRRAWFSRAFVAIEMHTEGRYVWEVTYRPSRFASEVIAELNKIVDAPFPADLPLDVAAALHGFLFLDAAWFEATIAGETDLRQRGALVSAALAVVSDDIVEAARIARAALARDEADQVAVANAALQYNWQFLLEELGSRTASAELRAQITAVLAQGIPPPQVDEHGEPADLYDSIRDTEEQDDA</sequence>
<feature type="compositionally biased region" description="Low complexity" evidence="1">
    <location>
        <begin position="40"/>
        <end position="61"/>
    </location>
</feature>
<feature type="region of interest" description="Disordered" evidence="1">
    <location>
        <begin position="1"/>
        <end position="161"/>
    </location>
</feature>
<accession>A0A9X3F9L5</accession>
<feature type="region of interest" description="Disordered" evidence="1">
    <location>
        <begin position="550"/>
        <end position="578"/>
    </location>
</feature>
<feature type="compositionally biased region" description="Basic residues" evidence="1">
    <location>
        <begin position="80"/>
        <end position="91"/>
    </location>
</feature>
<evidence type="ECO:0000313" key="2">
    <source>
        <dbReference type="EMBL" id="MCY1013926.1"/>
    </source>
</evidence>
<name>A0A9X3F9L5_9BACT</name>
<protein>
    <submittedName>
        <fullName evidence="2">Uncharacterized protein</fullName>
    </submittedName>
</protein>
<feature type="compositionally biased region" description="Basic residues" evidence="1">
    <location>
        <begin position="98"/>
        <end position="136"/>
    </location>
</feature>